<dbReference type="Pfam" id="PF17100">
    <property type="entry name" value="NACHT_N"/>
    <property type="match status" value="1"/>
</dbReference>
<dbReference type="VEuPathDB" id="FungiDB:BO70DRAFT_376030"/>
<reference evidence="6 7" key="1">
    <citation type="submission" date="2016-12" db="EMBL/GenBank/DDBJ databases">
        <title>The genomes of Aspergillus section Nigri reveals drivers in fungal speciation.</title>
        <authorList>
            <consortium name="DOE Joint Genome Institute"/>
            <person name="Vesth T.C."/>
            <person name="Nybo J."/>
            <person name="Theobald S."/>
            <person name="Brandl J."/>
            <person name="Frisvad J.C."/>
            <person name="Nielsen K.F."/>
            <person name="Lyhne E.K."/>
            <person name="Kogle M.E."/>
            <person name="Kuo A."/>
            <person name="Riley R."/>
            <person name="Clum A."/>
            <person name="Nolan M."/>
            <person name="Lipzen A."/>
            <person name="Salamov A."/>
            <person name="Henrissat B."/>
            <person name="Wiebenga A."/>
            <person name="De Vries R.P."/>
            <person name="Grigoriev I.V."/>
            <person name="Mortensen U.H."/>
            <person name="Andersen M.R."/>
            <person name="Baker S.E."/>
        </authorList>
    </citation>
    <scope>NUCLEOTIDE SEQUENCE [LARGE SCALE GENOMIC DNA]</scope>
    <source>
        <strain evidence="6 7">CBS 117.55</strain>
    </source>
</reference>
<dbReference type="InterPro" id="IPR056884">
    <property type="entry name" value="NPHP3-like_N"/>
</dbReference>
<dbReference type="InterPro" id="IPR011047">
    <property type="entry name" value="Quinoprotein_ADH-like_sf"/>
</dbReference>
<dbReference type="InterPro" id="IPR031359">
    <property type="entry name" value="NACHT_N"/>
</dbReference>
<feature type="compositionally biased region" description="Basic residues" evidence="4">
    <location>
        <begin position="15"/>
        <end position="24"/>
    </location>
</feature>
<dbReference type="InterPro" id="IPR001680">
    <property type="entry name" value="WD40_rpt"/>
</dbReference>
<dbReference type="InterPro" id="IPR007111">
    <property type="entry name" value="NACHT_NTPase"/>
</dbReference>
<proteinExistence type="predicted"/>
<dbReference type="InterPro" id="IPR015943">
    <property type="entry name" value="WD40/YVTN_repeat-like_dom_sf"/>
</dbReference>
<keyword evidence="7" id="KW-1185">Reference proteome</keyword>
<evidence type="ECO:0000256" key="3">
    <source>
        <dbReference type="PROSITE-ProRule" id="PRU00221"/>
    </source>
</evidence>
<dbReference type="GeneID" id="37067339"/>
<feature type="domain" description="NACHT" evidence="5">
    <location>
        <begin position="369"/>
        <end position="521"/>
    </location>
</feature>
<sequence>MPSRWGFRERLHIGGGHHHGRRPSHASDKSGHSSVLGHPPQIENEVNAKGGPVEGTSGDDEESPTTIHNALWRKAYGNLKEGPQTAKYIEEYEKLVDTVFLAKDNDGKKDSASPAISMEESRLRLIVEQGLKKIEKSKSIIERSAKINDAITPVRNILDIPMKNLTQTALPWAVVTSSLDLLMKPTKSMATLYNGVNQINSRIHWYSKITDRLLSRESNTASLAQIRELLDTKVLDLYQSPLFYQVKSVCFYYRNQFFGFLRALVELDDWEGDLSAIADLEQKLRDDLQPYKQEQILSEIRQLSTLVQSQANIAEDRQCKKDLRGIDPRAAIQNIEERREKSIRELYEWVLDTEEYRSFLDWADPHSPNLLWINGQAGTGKTMLSVGLIQELLARSVSDVHGPEILYFLIQDTGKGFNDGAAVLRGLMWLLLVQNPDLVRYLRPKYQDSGAALFNDPMAFTNLLPIFTAMVQDADLGRIVIFIDALDECEGAGEDVFRVVRKLLPADGTASKVKILLTSRPLREISDEIEMVSVSSKAIIKLDEEPLLGAIDMYIDRKRHDFERKTRKIDLVDRVINTLKEKAGRTFIWVSLVCKELISSPEYAWMRTLERAPKELHDLYGFLLERLNDPYRACQFDYCKDVLVLIMLACQPLKLCEIEVLAKLPEDSVEAVVQDCRSFVTVQQDTVYFIHQSAQDYLRENHAALREGSLEDLHHGAFERSVHAMDGHLERNMYKLPNHGVFVEEVQVPLSGRLDPLRYACQYWTYHLKRGGLQESDSEIIYQFLYRHFLHWLEAASLLRVIPHAMDAINTLHSLLKGDGSDELPQFLRDGRRFIMKFGSVIAQAPLQAYVSALAFAPEESKVKEIFRSEIPRWVPRVQPLAKGWGALLYTIQGKRKDYVAVSPDGCLMATGSDNSVEVWDLATGTLVQSLGGSRYYSVDFSPCGQLLAAGLDDARTVKLWDTVKWRERQVLQHPSAGRLPFVICAFSPRGGVLASASENTLCLWDLPTSSIKWSTTDICSFALAFSPDGQLVASCHRSKVYLYNTDSGRLEQTLESALFPGRDQIGFIDNVTFSSNSPLVAVCNVEGVRVWNTMTWRLEWARNQERRCGIAFSPNDPLLAIGTKDVTIEMWNTKTWTLIRTLPCSLYVNDLAFSPDGQVLLSALWPDGISLWDISPHMLHQEQEEEEHSPSTHLNFVKEVVFSPTGHHVASFAEGKIAVWDPRTGNTLYTHEVNDDWRDLVFSPDGKWLCTSQSNSLTVWDARTGVSEREIKVLGSFFTGLKFEETSDGGWVCTNCHNIRVPIQVDAPLQSQPKEAIKYDQADGWISRADGTERLIWVPYEFRPLGDTYTIHAETFVSGNPSGQVSFISFQLEDTPSR</sequence>
<evidence type="ECO:0000313" key="7">
    <source>
        <dbReference type="Proteomes" id="UP000247233"/>
    </source>
</evidence>
<dbReference type="EMBL" id="MSFL01000001">
    <property type="protein sequence ID" value="PWY92330.1"/>
    <property type="molecule type" value="Genomic_DNA"/>
</dbReference>
<keyword evidence="2" id="KW-0677">Repeat</keyword>
<evidence type="ECO:0000256" key="4">
    <source>
        <dbReference type="SAM" id="MobiDB-lite"/>
    </source>
</evidence>
<evidence type="ECO:0000259" key="5">
    <source>
        <dbReference type="PROSITE" id="PS50837"/>
    </source>
</evidence>
<feature type="repeat" description="WD" evidence="3">
    <location>
        <begin position="1111"/>
        <end position="1142"/>
    </location>
</feature>
<dbReference type="PROSITE" id="PS00678">
    <property type="entry name" value="WD_REPEATS_1"/>
    <property type="match status" value="1"/>
</dbReference>
<evidence type="ECO:0000313" key="6">
    <source>
        <dbReference type="EMBL" id="PWY92330.1"/>
    </source>
</evidence>
<dbReference type="STRING" id="1448321.A0A317X6X2"/>
<dbReference type="PROSITE" id="PS50837">
    <property type="entry name" value="NACHT"/>
    <property type="match status" value="1"/>
</dbReference>
<dbReference type="SUPFAM" id="SSF50998">
    <property type="entry name" value="Quinoprotein alcohol dehydrogenase-like"/>
    <property type="match status" value="1"/>
</dbReference>
<feature type="region of interest" description="Disordered" evidence="4">
    <location>
        <begin position="11"/>
        <end position="64"/>
    </location>
</feature>
<accession>A0A317X6X2</accession>
<dbReference type="Gene3D" id="3.40.50.300">
    <property type="entry name" value="P-loop containing nucleotide triphosphate hydrolases"/>
    <property type="match status" value="1"/>
</dbReference>
<dbReference type="InterPro" id="IPR027417">
    <property type="entry name" value="P-loop_NTPase"/>
</dbReference>
<gene>
    <name evidence="6" type="ORF">BO70DRAFT_376030</name>
</gene>
<dbReference type="Gene3D" id="2.130.10.10">
    <property type="entry name" value="YVTN repeat-like/Quinoprotein amine dehydrogenase"/>
    <property type="match status" value="3"/>
</dbReference>
<organism evidence="6 7">
    <name type="scientific">Aspergillus heteromorphus CBS 117.55</name>
    <dbReference type="NCBI Taxonomy" id="1448321"/>
    <lineage>
        <taxon>Eukaryota</taxon>
        <taxon>Fungi</taxon>
        <taxon>Dikarya</taxon>
        <taxon>Ascomycota</taxon>
        <taxon>Pezizomycotina</taxon>
        <taxon>Eurotiomycetes</taxon>
        <taxon>Eurotiomycetidae</taxon>
        <taxon>Eurotiales</taxon>
        <taxon>Aspergillaceae</taxon>
        <taxon>Aspergillus</taxon>
        <taxon>Aspergillus subgen. Circumdati</taxon>
    </lineage>
</organism>
<evidence type="ECO:0000256" key="1">
    <source>
        <dbReference type="ARBA" id="ARBA00022574"/>
    </source>
</evidence>
<dbReference type="CDD" id="cd00200">
    <property type="entry name" value="WD40"/>
    <property type="match status" value="1"/>
</dbReference>
<dbReference type="PROSITE" id="PS50082">
    <property type="entry name" value="WD_REPEATS_2"/>
    <property type="match status" value="2"/>
</dbReference>
<feature type="repeat" description="WD" evidence="3">
    <location>
        <begin position="908"/>
        <end position="930"/>
    </location>
</feature>
<dbReference type="SUPFAM" id="SSF52540">
    <property type="entry name" value="P-loop containing nucleoside triphosphate hydrolases"/>
    <property type="match status" value="1"/>
</dbReference>
<name>A0A317X6X2_9EURO</name>
<dbReference type="InterPro" id="IPR019775">
    <property type="entry name" value="WD40_repeat_CS"/>
</dbReference>
<dbReference type="Proteomes" id="UP000247233">
    <property type="component" value="Unassembled WGS sequence"/>
</dbReference>
<comment type="caution">
    <text evidence="6">The sequence shown here is derived from an EMBL/GenBank/DDBJ whole genome shotgun (WGS) entry which is preliminary data.</text>
</comment>
<dbReference type="SMART" id="SM00320">
    <property type="entry name" value="WD40"/>
    <property type="match status" value="9"/>
</dbReference>
<dbReference type="Pfam" id="PF00400">
    <property type="entry name" value="WD40"/>
    <property type="match status" value="5"/>
</dbReference>
<keyword evidence="1 3" id="KW-0853">WD repeat</keyword>
<dbReference type="RefSeq" id="XP_025404069.1">
    <property type="nucleotide sequence ID" value="XM_025545102.1"/>
</dbReference>
<protein>
    <submittedName>
        <fullName evidence="6">WD40 repeat-like protein</fullName>
    </submittedName>
</protein>
<dbReference type="Pfam" id="PF24883">
    <property type="entry name" value="NPHP3_N"/>
    <property type="match status" value="1"/>
</dbReference>
<dbReference type="OrthoDB" id="674604at2759"/>
<dbReference type="PANTHER" id="PTHR10039:SF17">
    <property type="entry name" value="FUNGAL STAND N-TERMINAL GOODBYE DOMAIN-CONTAINING PROTEIN-RELATED"/>
    <property type="match status" value="1"/>
</dbReference>
<dbReference type="PANTHER" id="PTHR10039">
    <property type="entry name" value="AMELOGENIN"/>
    <property type="match status" value="1"/>
</dbReference>
<evidence type="ECO:0000256" key="2">
    <source>
        <dbReference type="ARBA" id="ARBA00022737"/>
    </source>
</evidence>